<dbReference type="EMBL" id="CAJHNH020004479">
    <property type="protein sequence ID" value="CAG5131114.1"/>
    <property type="molecule type" value="Genomic_DNA"/>
</dbReference>
<dbReference type="AlphaFoldDB" id="A0A8S3ZNC6"/>
<organism evidence="2 3">
    <name type="scientific">Candidula unifasciata</name>
    <dbReference type="NCBI Taxonomy" id="100452"/>
    <lineage>
        <taxon>Eukaryota</taxon>
        <taxon>Metazoa</taxon>
        <taxon>Spiralia</taxon>
        <taxon>Lophotrochozoa</taxon>
        <taxon>Mollusca</taxon>
        <taxon>Gastropoda</taxon>
        <taxon>Heterobranchia</taxon>
        <taxon>Euthyneura</taxon>
        <taxon>Panpulmonata</taxon>
        <taxon>Eupulmonata</taxon>
        <taxon>Stylommatophora</taxon>
        <taxon>Helicina</taxon>
        <taxon>Helicoidea</taxon>
        <taxon>Geomitridae</taxon>
        <taxon>Candidula</taxon>
    </lineage>
</organism>
<keyword evidence="3" id="KW-1185">Reference proteome</keyword>
<dbReference type="Proteomes" id="UP000678393">
    <property type="component" value="Unassembled WGS sequence"/>
</dbReference>
<accession>A0A8S3ZNC6</accession>
<protein>
    <submittedName>
        <fullName evidence="2">Uncharacterized protein</fullName>
    </submittedName>
</protein>
<dbReference type="InterPro" id="IPR029058">
    <property type="entry name" value="AB_hydrolase_fold"/>
</dbReference>
<keyword evidence="1" id="KW-0732">Signal</keyword>
<feature type="signal peptide" evidence="1">
    <location>
        <begin position="1"/>
        <end position="20"/>
    </location>
</feature>
<dbReference type="SUPFAM" id="SSF53474">
    <property type="entry name" value="alpha/beta-Hydrolases"/>
    <property type="match status" value="1"/>
</dbReference>
<sequence>MLSDMLTYLTVLFIVATKYTLHMEQPRPLSLSSPLFLQIDMKVRQISQRLQLHTALMRDEWRWSVDPRTVLVLFFPWLGAQEKHSAKYRELYINLGLDVLTVKSLPTDFLWPPNSVKVAKHILKVLDEELKDYDHLIFHTMSIGSYNLTVLNMTAKEMNTRQEFLEKCRGIIFDSIVIGSNTIGIMKTTDTSGNKGDNTGAQSDQAIDRIIKGMASVVSNNSFFQVVITLMAKIYFTITKKWTLDFYTNALDKARDDPLKVPTLVLASKDDPMSDAVILEKLVELWQSEHNLPVTLCLWDSSKHAQHLVYHREDYDAAQSKFFSQVFRNIPESSSAIKKSKL</sequence>
<evidence type="ECO:0000256" key="1">
    <source>
        <dbReference type="SAM" id="SignalP"/>
    </source>
</evidence>
<comment type="caution">
    <text evidence="2">The sequence shown here is derived from an EMBL/GenBank/DDBJ whole genome shotgun (WGS) entry which is preliminary data.</text>
</comment>
<reference evidence="2" key="1">
    <citation type="submission" date="2021-04" db="EMBL/GenBank/DDBJ databases">
        <authorList>
            <consortium name="Molecular Ecology Group"/>
        </authorList>
    </citation>
    <scope>NUCLEOTIDE SEQUENCE</scope>
</reference>
<proteinExistence type="predicted"/>
<dbReference type="PANTHER" id="PTHR20908:SF4">
    <property type="entry name" value="SI:DKEY-5I3.5"/>
    <property type="match status" value="1"/>
</dbReference>
<dbReference type="PANTHER" id="PTHR20908">
    <property type="entry name" value="LD15586P"/>
    <property type="match status" value="1"/>
</dbReference>
<dbReference type="Pfam" id="PF05705">
    <property type="entry name" value="DUF829"/>
    <property type="match status" value="1"/>
</dbReference>
<feature type="chain" id="PRO_5035942979" evidence="1">
    <location>
        <begin position="21"/>
        <end position="342"/>
    </location>
</feature>
<name>A0A8S3ZNC6_9EUPU</name>
<dbReference type="OrthoDB" id="77878at2759"/>
<gene>
    <name evidence="2" type="ORF">CUNI_LOCUS16672</name>
</gene>
<evidence type="ECO:0000313" key="2">
    <source>
        <dbReference type="EMBL" id="CAG5131114.1"/>
    </source>
</evidence>
<dbReference type="GO" id="GO:0017171">
    <property type="term" value="F:serine hydrolase activity"/>
    <property type="evidence" value="ECO:0007669"/>
    <property type="project" value="TreeGrafter"/>
</dbReference>
<dbReference type="InterPro" id="IPR008547">
    <property type="entry name" value="DUF829_TMEM53"/>
</dbReference>
<evidence type="ECO:0000313" key="3">
    <source>
        <dbReference type="Proteomes" id="UP000678393"/>
    </source>
</evidence>